<dbReference type="Proteomes" id="UP000625527">
    <property type="component" value="Unassembled WGS sequence"/>
</dbReference>
<dbReference type="InterPro" id="IPR014862">
    <property type="entry name" value="TrwC"/>
</dbReference>
<name>A0ABR9MYY8_9MICO</name>
<accession>A0ABR9MYY8</accession>
<sequence>MSVLWALADANTQARIVEAHHAAVRETLDLLERQIAATRRGARGIEQADVTGVAAAAYDHWDSRANDPQLHTHVVVSNKVNTSDDGVWRTLGARGLYGAAVALSEHYDAVLRDRLTGTFALAWERRPRGRDRHPQWEIDGISEDLIVEFSSRTSAINSETERLKAAYVATHGRQPPARVVARMRAQATLATRPAKQIHSLHDLTEWWRRRAEPLAPDADPVGLARDLTTAGTGQVYTAAHVPNEVIEQAAAQTLAVVSDKRATWRRWNLWAEASRQTMGWRFSSAAEREQVITRVVDAAEAHSVRLTPDELAPTPATLQRADGSSRLRPQHHAIYSSEQVLADEERLLILAGERTGPLLPDRAVTAVVHRNDEGRRPSVEQANAVQQVATSGRVVDVLVGPAGAGKTTTLRALVRAWTARHGPGSVVGLAPSATAAKVLADDVGQPAETTAKWLTEHRHGRTRLARGQLVIVDEATLTGTHTLARLAALAADVGAKLLLTGDPAQLQAVDTGGAFAMLVGRLMPGFQPGPYMPYLNSPNPDSTPIEALTNPTTANP</sequence>
<proteinExistence type="predicted"/>
<protein>
    <submittedName>
        <fullName evidence="3">Relaxase domain-containing protein</fullName>
    </submittedName>
</protein>
<dbReference type="SUPFAM" id="SSF52540">
    <property type="entry name" value="P-loop containing nucleoside triphosphate hydrolases"/>
    <property type="match status" value="1"/>
</dbReference>
<evidence type="ECO:0000313" key="4">
    <source>
        <dbReference type="Proteomes" id="UP000625527"/>
    </source>
</evidence>
<dbReference type="SUPFAM" id="SSF55464">
    <property type="entry name" value="Origin of replication-binding domain, RBD-like"/>
    <property type="match status" value="1"/>
</dbReference>
<dbReference type="NCBIfam" id="NF041492">
    <property type="entry name" value="MobF"/>
    <property type="match status" value="1"/>
</dbReference>
<evidence type="ECO:0000313" key="3">
    <source>
        <dbReference type="EMBL" id="MBE1876601.1"/>
    </source>
</evidence>
<gene>
    <name evidence="3" type="ORF">IHE71_12875</name>
</gene>
<dbReference type="Pfam" id="PF08751">
    <property type="entry name" value="TrwC"/>
    <property type="match status" value="1"/>
</dbReference>
<evidence type="ECO:0000256" key="1">
    <source>
        <dbReference type="SAM" id="MobiDB-lite"/>
    </source>
</evidence>
<evidence type="ECO:0000259" key="2">
    <source>
        <dbReference type="Pfam" id="PF08751"/>
    </source>
</evidence>
<feature type="domain" description="TrwC relaxase" evidence="2">
    <location>
        <begin position="1"/>
        <end position="212"/>
    </location>
</feature>
<dbReference type="EMBL" id="JADAQT010000088">
    <property type="protein sequence ID" value="MBE1876601.1"/>
    <property type="molecule type" value="Genomic_DNA"/>
</dbReference>
<dbReference type="Pfam" id="PF13604">
    <property type="entry name" value="AAA_30"/>
    <property type="match status" value="1"/>
</dbReference>
<keyword evidence="4" id="KW-1185">Reference proteome</keyword>
<organism evidence="3 4">
    <name type="scientific">Myceligenerans pegani</name>
    <dbReference type="NCBI Taxonomy" id="2776917"/>
    <lineage>
        <taxon>Bacteria</taxon>
        <taxon>Bacillati</taxon>
        <taxon>Actinomycetota</taxon>
        <taxon>Actinomycetes</taxon>
        <taxon>Micrococcales</taxon>
        <taxon>Promicromonosporaceae</taxon>
        <taxon>Myceligenerans</taxon>
    </lineage>
</organism>
<dbReference type="Gene3D" id="3.40.50.300">
    <property type="entry name" value="P-loop containing nucleotide triphosphate hydrolases"/>
    <property type="match status" value="1"/>
</dbReference>
<comment type="caution">
    <text evidence="3">The sequence shown here is derived from an EMBL/GenBank/DDBJ whole genome shotgun (WGS) entry which is preliminary data.</text>
</comment>
<dbReference type="InterPro" id="IPR027417">
    <property type="entry name" value="P-loop_NTPase"/>
</dbReference>
<reference evidence="3 4" key="1">
    <citation type="submission" date="2020-10" db="EMBL/GenBank/DDBJ databases">
        <title>Myceligenerans pegani sp. nov., an endophytic actinomycete isolated from Peganum harmala L. in Xinjiang, China.</title>
        <authorList>
            <person name="Xin L."/>
        </authorList>
    </citation>
    <scope>NUCLEOTIDE SEQUENCE [LARGE SCALE GENOMIC DNA]</scope>
    <source>
        <strain evidence="3 4">TRM65318</strain>
    </source>
</reference>
<feature type="region of interest" description="Disordered" evidence="1">
    <location>
        <begin position="535"/>
        <end position="556"/>
    </location>
</feature>